<organism evidence="1 2">
    <name type="scientific">Oceanobacillus piezotolerans</name>
    <dbReference type="NCBI Taxonomy" id="2448030"/>
    <lineage>
        <taxon>Bacteria</taxon>
        <taxon>Bacillati</taxon>
        <taxon>Bacillota</taxon>
        <taxon>Bacilli</taxon>
        <taxon>Bacillales</taxon>
        <taxon>Bacillaceae</taxon>
        <taxon>Oceanobacillus</taxon>
    </lineage>
</organism>
<sequence length="324" mass="38633">MPFSRFLSTHYDIQVEEKIRLDDKEGYKQGNQIYFITSALNKETIYMEQAAIAYFLRENGYHDVAIPIVNVRGEWFTKVEDQSYLVIQIEFYREDEIDSVGIRLAGLHQLGEAYQYQPREISSYGNWRTLWIDKLTAFESKLEDEANKNSNAYYRLWMDTLPYVIGISENAIQYVRESETERRFNEVDQGTFCFYRFSNQLNKSVIFGEDLVFDHAARDIAEAIRNMYMRDKTDEQITSFISDYQIIRPLSIFSWRLIYSRLLFPAPFFDLMNKGFFSTDFDILYKELEGLLVKQSKYEKRLQNFYEKMGLVEEIVDIPMIHWL</sequence>
<dbReference type="PANTHER" id="PTHR39179:SF2">
    <property type="entry name" value="ENDOSPORE COAT-ASSOCIATED PROTEIN YUTH"/>
    <property type="match status" value="1"/>
</dbReference>
<evidence type="ECO:0000313" key="1">
    <source>
        <dbReference type="EMBL" id="RLL46497.1"/>
    </source>
</evidence>
<dbReference type="InterPro" id="IPR047175">
    <property type="entry name" value="CotS-like"/>
</dbReference>
<proteinExistence type="predicted"/>
<comment type="caution">
    <text evidence="1">The sequence shown here is derived from an EMBL/GenBank/DDBJ whole genome shotgun (WGS) entry which is preliminary data.</text>
</comment>
<dbReference type="InterPro" id="IPR011009">
    <property type="entry name" value="Kinase-like_dom_sf"/>
</dbReference>
<dbReference type="SUPFAM" id="SSF56112">
    <property type="entry name" value="Protein kinase-like (PK-like)"/>
    <property type="match status" value="1"/>
</dbReference>
<dbReference type="AlphaFoldDB" id="A0A498DC12"/>
<evidence type="ECO:0008006" key="3">
    <source>
        <dbReference type="Google" id="ProtNLM"/>
    </source>
</evidence>
<dbReference type="RefSeq" id="WP_121521748.1">
    <property type="nucleotide sequence ID" value="NZ_RCHR01000002.1"/>
</dbReference>
<dbReference type="EMBL" id="RCHR01000002">
    <property type="protein sequence ID" value="RLL46497.1"/>
    <property type="molecule type" value="Genomic_DNA"/>
</dbReference>
<gene>
    <name evidence="1" type="ORF">D8M04_04630</name>
</gene>
<keyword evidence="2" id="KW-1185">Reference proteome</keyword>
<accession>A0A498DC12</accession>
<protein>
    <recommendedName>
        <fullName evidence="3">Spore coat protein YutH</fullName>
    </recommendedName>
</protein>
<reference evidence="1 2" key="1">
    <citation type="submission" date="2018-10" db="EMBL/GenBank/DDBJ databases">
        <title>Oceanobacillus sp. YLB-02 draft genome.</title>
        <authorList>
            <person name="Yu L."/>
        </authorList>
    </citation>
    <scope>NUCLEOTIDE SEQUENCE [LARGE SCALE GENOMIC DNA]</scope>
    <source>
        <strain evidence="1 2">YLB-02</strain>
    </source>
</reference>
<evidence type="ECO:0000313" key="2">
    <source>
        <dbReference type="Proteomes" id="UP000270219"/>
    </source>
</evidence>
<dbReference type="Proteomes" id="UP000270219">
    <property type="component" value="Unassembled WGS sequence"/>
</dbReference>
<name>A0A498DC12_9BACI</name>
<dbReference type="GO" id="GO:0042601">
    <property type="term" value="C:endospore-forming forespore"/>
    <property type="evidence" value="ECO:0007669"/>
    <property type="project" value="TreeGrafter"/>
</dbReference>
<dbReference type="Gene3D" id="3.90.1200.10">
    <property type="match status" value="1"/>
</dbReference>
<dbReference type="PANTHER" id="PTHR39179">
    <property type="entry name" value="SPORE COAT PROTEIN I"/>
    <property type="match status" value="1"/>
</dbReference>
<dbReference type="OrthoDB" id="2986702at2"/>